<dbReference type="SUPFAM" id="SSF53474">
    <property type="entry name" value="alpha/beta-Hydrolases"/>
    <property type="match status" value="1"/>
</dbReference>
<reference evidence="1" key="1">
    <citation type="journal article" date="2020" name="Stud. Mycol.">
        <title>101 Dothideomycetes genomes: a test case for predicting lifestyles and emergence of pathogens.</title>
        <authorList>
            <person name="Haridas S."/>
            <person name="Albert R."/>
            <person name="Binder M."/>
            <person name="Bloem J."/>
            <person name="Labutti K."/>
            <person name="Salamov A."/>
            <person name="Andreopoulos B."/>
            <person name="Baker S."/>
            <person name="Barry K."/>
            <person name="Bills G."/>
            <person name="Bluhm B."/>
            <person name="Cannon C."/>
            <person name="Castanera R."/>
            <person name="Culley D."/>
            <person name="Daum C."/>
            <person name="Ezra D."/>
            <person name="Gonzalez J."/>
            <person name="Henrissat B."/>
            <person name="Kuo A."/>
            <person name="Liang C."/>
            <person name="Lipzen A."/>
            <person name="Lutzoni F."/>
            <person name="Magnuson J."/>
            <person name="Mondo S."/>
            <person name="Nolan M."/>
            <person name="Ohm R."/>
            <person name="Pangilinan J."/>
            <person name="Park H.-J."/>
            <person name="Ramirez L."/>
            <person name="Alfaro M."/>
            <person name="Sun H."/>
            <person name="Tritt A."/>
            <person name="Yoshinaga Y."/>
            <person name="Zwiers L.-H."/>
            <person name="Turgeon B."/>
            <person name="Goodwin S."/>
            <person name="Spatafora J."/>
            <person name="Crous P."/>
            <person name="Grigoriev I."/>
        </authorList>
    </citation>
    <scope>NUCLEOTIDE SEQUENCE</scope>
    <source>
        <strain evidence="1">CBS 115976</strain>
    </source>
</reference>
<evidence type="ECO:0000313" key="1">
    <source>
        <dbReference type="EMBL" id="KAF2669867.1"/>
    </source>
</evidence>
<name>A0A6A6UEF9_9PEZI</name>
<gene>
    <name evidence="1" type="ORF">BT63DRAFT_223688</name>
</gene>
<organism evidence="1 2">
    <name type="scientific">Microthyrium microscopicum</name>
    <dbReference type="NCBI Taxonomy" id="703497"/>
    <lineage>
        <taxon>Eukaryota</taxon>
        <taxon>Fungi</taxon>
        <taxon>Dikarya</taxon>
        <taxon>Ascomycota</taxon>
        <taxon>Pezizomycotina</taxon>
        <taxon>Dothideomycetes</taxon>
        <taxon>Dothideomycetes incertae sedis</taxon>
        <taxon>Microthyriales</taxon>
        <taxon>Microthyriaceae</taxon>
        <taxon>Microthyrium</taxon>
    </lineage>
</organism>
<accession>A0A6A6UEF9</accession>
<sequence length="75" mass="8120">MMAWSAVLGDQVGGPDVLETAVAATTYIEVGDVDHVRDECLEFASTLLKGGVQVEFHLRPGCPHLFDLLAPVRRV</sequence>
<dbReference type="Proteomes" id="UP000799302">
    <property type="component" value="Unassembled WGS sequence"/>
</dbReference>
<evidence type="ECO:0008006" key="3">
    <source>
        <dbReference type="Google" id="ProtNLM"/>
    </source>
</evidence>
<keyword evidence="2" id="KW-1185">Reference proteome</keyword>
<dbReference type="Gene3D" id="3.40.50.1820">
    <property type="entry name" value="alpha/beta hydrolase"/>
    <property type="match status" value="1"/>
</dbReference>
<dbReference type="InterPro" id="IPR029058">
    <property type="entry name" value="AB_hydrolase_fold"/>
</dbReference>
<evidence type="ECO:0000313" key="2">
    <source>
        <dbReference type="Proteomes" id="UP000799302"/>
    </source>
</evidence>
<dbReference type="OrthoDB" id="433474at2759"/>
<dbReference type="AlphaFoldDB" id="A0A6A6UEF9"/>
<proteinExistence type="predicted"/>
<dbReference type="EMBL" id="MU004234">
    <property type="protein sequence ID" value="KAF2669867.1"/>
    <property type="molecule type" value="Genomic_DNA"/>
</dbReference>
<protein>
    <recommendedName>
        <fullName evidence="3">Alpha/beta hydrolase fold-3 domain-containing protein</fullName>
    </recommendedName>
</protein>